<keyword evidence="5" id="KW-1185">Reference proteome</keyword>
<dbReference type="GO" id="GO:0003676">
    <property type="term" value="F:nucleic acid binding"/>
    <property type="evidence" value="ECO:0007669"/>
    <property type="project" value="InterPro"/>
</dbReference>
<dbReference type="SUPFAM" id="SSF57756">
    <property type="entry name" value="Retrovirus zinc finger-like domains"/>
    <property type="match status" value="1"/>
</dbReference>
<reference evidence="4" key="1">
    <citation type="submission" date="2023-11" db="EMBL/GenBank/DDBJ databases">
        <title>Genome assemblies of two species of porcelain crab, Petrolisthes cinctipes and Petrolisthes manimaculis (Anomura: Porcellanidae).</title>
        <authorList>
            <person name="Angst P."/>
        </authorList>
    </citation>
    <scope>NUCLEOTIDE SEQUENCE</scope>
    <source>
        <strain evidence="4">PB745_02</strain>
        <tissue evidence="4">Gill</tissue>
    </source>
</reference>
<dbReference type="PROSITE" id="PS50158">
    <property type="entry name" value="ZF_CCHC"/>
    <property type="match status" value="1"/>
</dbReference>
<keyword evidence="1" id="KW-0479">Metal-binding</keyword>
<dbReference type="InterPro" id="IPR050951">
    <property type="entry name" value="Retrovirus_Pol_polyprotein"/>
</dbReference>
<feature type="domain" description="CCHC-type" evidence="3">
    <location>
        <begin position="96"/>
        <end position="111"/>
    </location>
</feature>
<dbReference type="Gene3D" id="3.30.70.270">
    <property type="match status" value="1"/>
</dbReference>
<dbReference type="Proteomes" id="UP001292094">
    <property type="component" value="Unassembled WGS sequence"/>
</dbReference>
<dbReference type="InterPro" id="IPR043502">
    <property type="entry name" value="DNA/RNA_pol_sf"/>
</dbReference>
<organism evidence="4 5">
    <name type="scientific">Petrolisthes manimaculis</name>
    <dbReference type="NCBI Taxonomy" id="1843537"/>
    <lineage>
        <taxon>Eukaryota</taxon>
        <taxon>Metazoa</taxon>
        <taxon>Ecdysozoa</taxon>
        <taxon>Arthropoda</taxon>
        <taxon>Crustacea</taxon>
        <taxon>Multicrustacea</taxon>
        <taxon>Malacostraca</taxon>
        <taxon>Eumalacostraca</taxon>
        <taxon>Eucarida</taxon>
        <taxon>Decapoda</taxon>
        <taxon>Pleocyemata</taxon>
        <taxon>Anomura</taxon>
        <taxon>Galatheoidea</taxon>
        <taxon>Porcellanidae</taxon>
        <taxon>Petrolisthes</taxon>
    </lineage>
</organism>
<dbReference type="GO" id="GO:0008270">
    <property type="term" value="F:zinc ion binding"/>
    <property type="evidence" value="ECO:0007669"/>
    <property type="project" value="UniProtKB-KW"/>
</dbReference>
<keyword evidence="1" id="KW-0862">Zinc</keyword>
<dbReference type="GO" id="GO:0071897">
    <property type="term" value="P:DNA biosynthetic process"/>
    <property type="evidence" value="ECO:0007669"/>
    <property type="project" value="UniProtKB-ARBA"/>
</dbReference>
<feature type="compositionally biased region" description="Low complexity" evidence="2">
    <location>
        <begin position="139"/>
        <end position="152"/>
    </location>
</feature>
<dbReference type="InterPro" id="IPR043128">
    <property type="entry name" value="Rev_trsase/Diguanyl_cyclase"/>
</dbReference>
<keyword evidence="1" id="KW-0863">Zinc-finger</keyword>
<dbReference type="InterPro" id="IPR036875">
    <property type="entry name" value="Znf_CCHC_sf"/>
</dbReference>
<dbReference type="EMBL" id="JAWZYT010000264">
    <property type="protein sequence ID" value="KAK4325743.1"/>
    <property type="molecule type" value="Genomic_DNA"/>
</dbReference>
<evidence type="ECO:0000259" key="3">
    <source>
        <dbReference type="PROSITE" id="PS50158"/>
    </source>
</evidence>
<evidence type="ECO:0000313" key="4">
    <source>
        <dbReference type="EMBL" id="KAK4325743.1"/>
    </source>
</evidence>
<sequence>MLTLGEAVQLAQSLDVAQRNAEVYMTPVTTGYTSAVAELSSDPSTGKYLNNEAASDSWVGITEGTVTSAAVSKLACYFCGRGRHLRYRCPARNSVCHQCGKKGHFSSVCKSVESGKVPTRSAATILATMTDFSPLPGSAATTTATTNTPRHATIPEDHDKNLENIRDVASKYNLTLNESKCQYSMTEISYLGYCISDGTIRPDPERLKPLLDMPCPTDLVSLRRTAPA</sequence>
<feature type="region of interest" description="Disordered" evidence="2">
    <location>
        <begin position="137"/>
        <end position="156"/>
    </location>
</feature>
<evidence type="ECO:0000313" key="5">
    <source>
        <dbReference type="Proteomes" id="UP001292094"/>
    </source>
</evidence>
<dbReference type="PANTHER" id="PTHR37984">
    <property type="entry name" value="PROTEIN CBG26694"/>
    <property type="match status" value="1"/>
</dbReference>
<dbReference type="PANTHER" id="PTHR37984:SF9">
    <property type="entry name" value="INTEGRASE CATALYTIC DOMAIN-CONTAINING PROTEIN"/>
    <property type="match status" value="1"/>
</dbReference>
<protein>
    <recommendedName>
        <fullName evidence="3">CCHC-type domain-containing protein</fullName>
    </recommendedName>
</protein>
<dbReference type="AlphaFoldDB" id="A0AAE1UI71"/>
<comment type="caution">
    <text evidence="4">The sequence shown here is derived from an EMBL/GenBank/DDBJ whole genome shotgun (WGS) entry which is preliminary data.</text>
</comment>
<accession>A0AAE1UI71</accession>
<name>A0AAE1UI71_9EUCA</name>
<evidence type="ECO:0000256" key="2">
    <source>
        <dbReference type="SAM" id="MobiDB-lite"/>
    </source>
</evidence>
<dbReference type="SUPFAM" id="SSF56672">
    <property type="entry name" value="DNA/RNA polymerases"/>
    <property type="match status" value="1"/>
</dbReference>
<gene>
    <name evidence="4" type="ORF">Pmani_003686</name>
</gene>
<dbReference type="SMART" id="SM00343">
    <property type="entry name" value="ZnF_C2HC"/>
    <property type="match status" value="2"/>
</dbReference>
<dbReference type="Gene3D" id="4.10.60.10">
    <property type="entry name" value="Zinc finger, CCHC-type"/>
    <property type="match status" value="1"/>
</dbReference>
<dbReference type="InterPro" id="IPR001878">
    <property type="entry name" value="Znf_CCHC"/>
</dbReference>
<evidence type="ECO:0000256" key="1">
    <source>
        <dbReference type="PROSITE-ProRule" id="PRU00047"/>
    </source>
</evidence>
<proteinExistence type="predicted"/>